<dbReference type="AlphaFoldDB" id="A0A418V4A5"/>
<organism evidence="1 2">
    <name type="scientific">Rhodopseudomonas palustris</name>
    <dbReference type="NCBI Taxonomy" id="1076"/>
    <lineage>
        <taxon>Bacteria</taxon>
        <taxon>Pseudomonadati</taxon>
        <taxon>Pseudomonadota</taxon>
        <taxon>Alphaproteobacteria</taxon>
        <taxon>Hyphomicrobiales</taxon>
        <taxon>Nitrobacteraceae</taxon>
        <taxon>Rhodopseudomonas</taxon>
    </lineage>
</organism>
<protein>
    <submittedName>
        <fullName evidence="1">DUF935 domain-containing protein</fullName>
    </submittedName>
</protein>
<sequence>MSTPPVLYGPDGEPIRRVLTSEIAGPTVSGIRSPFAAYPGDGLNPRRLAALLREADQGEPLSYFELAEQIEERDAHYAGILATRKRSVSQLDIQVDAADDTPEAKAQAALIERWLGRDELQFELFDILDAIGKGISFTEIVWDTSEGQWQPARLEWRDPRWFRFDPKDGVTPLLRVDAAQDGWLSAVPPSPLPGYTKLPPGKFIAAVIRAKSGLPVRSGLARLASWSWMFKAFTLRDWAIFTQVFGQPVRVGKYPAGTTAADKDTLFRAVANIAGDCAAIIPESMAIEFIRNEGFNATGDLYVKRVDWLDQQMSKAVLGQTATTDAIAGGHAVGQEHRQVQEDIERADAKALSAILNRDLVLPWIQLEFGPQRAYPRLRIGRPDEKNVAQILDGITRLVPMGLQVEKSWANDLLGIPLPAPGTPDKPTELLTAPAQSAPFDPSYGLPSRPAPPQLNAAQLRRVPDAVKALSDQAEQFAGAASDALIDDIRGVIERCETLDQVRHELQQLQPGIAELNLAGMMRMARVIANLTGRAEIGGA</sequence>
<evidence type="ECO:0000313" key="2">
    <source>
        <dbReference type="Proteomes" id="UP000285523"/>
    </source>
</evidence>
<dbReference type="RefSeq" id="WP_119857327.1">
    <property type="nucleotide sequence ID" value="NZ_QYYD01000014.1"/>
</dbReference>
<accession>A0A418V4A5</accession>
<dbReference type="Pfam" id="PF06074">
    <property type="entry name" value="Portal_Mu"/>
    <property type="match status" value="1"/>
</dbReference>
<dbReference type="EMBL" id="QYYD01000014">
    <property type="protein sequence ID" value="RJF70882.1"/>
    <property type="molecule type" value="Genomic_DNA"/>
</dbReference>
<comment type="caution">
    <text evidence="1">The sequence shown here is derived from an EMBL/GenBank/DDBJ whole genome shotgun (WGS) entry which is preliminary data.</text>
</comment>
<evidence type="ECO:0000313" key="1">
    <source>
        <dbReference type="EMBL" id="RJF70882.1"/>
    </source>
</evidence>
<dbReference type="InterPro" id="IPR009279">
    <property type="entry name" value="Portal_Mu"/>
</dbReference>
<gene>
    <name evidence="1" type="ORF">D4Q52_14735</name>
</gene>
<reference evidence="1 2" key="1">
    <citation type="submission" date="2018-09" db="EMBL/GenBank/DDBJ databases">
        <title>Draft genome sequence of Rhodopseudomonas palustris 2.1.18.</title>
        <authorList>
            <person name="Robertson S.L."/>
            <person name="Meyer T.E."/>
            <person name="Kyndt J.A."/>
        </authorList>
    </citation>
    <scope>NUCLEOTIDE SEQUENCE [LARGE SCALE GENOMIC DNA]</scope>
    <source>
        <strain evidence="1 2">2.1.18</strain>
    </source>
</reference>
<name>A0A418V4A5_RHOPL</name>
<dbReference type="Proteomes" id="UP000285523">
    <property type="component" value="Unassembled WGS sequence"/>
</dbReference>
<proteinExistence type="predicted"/>
<dbReference type="OrthoDB" id="9797300at2"/>